<name>A0A218Y0H3_PUNGR</name>
<dbReference type="GeneID" id="116189647"/>
<dbReference type="AlphaFoldDB" id="A0A218Y0H3"/>
<dbReference type="PANTHER" id="PTHR11783">
    <property type="entry name" value="SULFOTRANSFERASE SULT"/>
    <property type="match status" value="1"/>
</dbReference>
<dbReference type="InterPro" id="IPR027417">
    <property type="entry name" value="P-loop_NTPase"/>
</dbReference>
<evidence type="ECO:0000256" key="1">
    <source>
        <dbReference type="ARBA" id="ARBA00005771"/>
    </source>
</evidence>
<evidence type="ECO:0000256" key="2">
    <source>
        <dbReference type="ARBA" id="ARBA00022679"/>
    </source>
</evidence>
<reference evidence="6 8" key="3">
    <citation type="submission" date="2017-11" db="EMBL/GenBank/DDBJ databases">
        <title>De-novo sequencing of pomegranate (Punica granatum L.) genome.</title>
        <authorList>
            <person name="Akparov Z."/>
            <person name="Amiraslanov A."/>
            <person name="Hajiyeva S."/>
            <person name="Abbasov M."/>
            <person name="Kaur K."/>
            <person name="Hamwieh A."/>
            <person name="Solovyev V."/>
            <person name="Salamov A."/>
            <person name="Braich B."/>
            <person name="Kosarev P."/>
            <person name="Mahmoud A."/>
            <person name="Hajiyev E."/>
            <person name="Babayeva S."/>
            <person name="Izzatullayeva V."/>
            <person name="Mammadov A."/>
            <person name="Mammadov A."/>
            <person name="Sharifova S."/>
            <person name="Ojaghi J."/>
            <person name="Eynullazada K."/>
            <person name="Bayramov B."/>
            <person name="Abdulazimova A."/>
            <person name="Shahmuradov I."/>
        </authorList>
    </citation>
    <scope>NUCLEOTIDE SEQUENCE [LARGE SCALE GENOMIC DNA]</scope>
    <source>
        <strain evidence="6">AG2017</strain>
        <strain evidence="8">cv. AG2017</strain>
        <tissue evidence="6">Leaf</tissue>
    </source>
</reference>
<comment type="similarity">
    <text evidence="1 3">Belongs to the sulfotransferase 1 family.</text>
</comment>
<evidence type="ECO:0000313" key="8">
    <source>
        <dbReference type="Proteomes" id="UP000233551"/>
    </source>
</evidence>
<gene>
    <name evidence="5" type="ORF">CDL15_Pgr026965</name>
    <name evidence="6" type="ORF">CRG98_013033</name>
</gene>
<sequence length="346" mass="39725">MAITQSIKKESSNDAHEVDETLSNECKDLLLSLPKSRGWRTPHIYLFQDFWCQPREIQAILSFQRHFKARDLDIVLTTIPKSGTTWLKALAFAIANRRRFPVFEKTHPLLTSNPHDLVPFFEYKVYARNELPDLSSLPDPRIFGSHIPFHALPETIKNSGCKIVYICRNPFDTFVSQWIFLNKVKPKSLPDVSLEDAFEMFCNGAVGFGPFWAHMLGYWNASLEKPEKVMFLKYEDMKEDTPAHLKKLALFLGYPFTLEEEKAGVVKGLAELCSFEKMKELEVNKSGQSIMNFENKNLFRKAEVGDWVNHLSLSMEEQLSKVLEEKLGGSGLQFKIPPRSPTKMTT</sequence>
<evidence type="ECO:0000313" key="7">
    <source>
        <dbReference type="Proteomes" id="UP000197138"/>
    </source>
</evidence>
<organism evidence="5 7">
    <name type="scientific">Punica granatum</name>
    <name type="common">Pomegranate</name>
    <dbReference type="NCBI Taxonomy" id="22663"/>
    <lineage>
        <taxon>Eukaryota</taxon>
        <taxon>Viridiplantae</taxon>
        <taxon>Streptophyta</taxon>
        <taxon>Embryophyta</taxon>
        <taxon>Tracheophyta</taxon>
        <taxon>Spermatophyta</taxon>
        <taxon>Magnoliopsida</taxon>
        <taxon>eudicotyledons</taxon>
        <taxon>Gunneridae</taxon>
        <taxon>Pentapetalae</taxon>
        <taxon>rosids</taxon>
        <taxon>malvids</taxon>
        <taxon>Myrtales</taxon>
        <taxon>Lythraceae</taxon>
        <taxon>Punica</taxon>
    </lineage>
</organism>
<keyword evidence="8" id="KW-1185">Reference proteome</keyword>
<reference evidence="5" key="2">
    <citation type="submission" date="2017-06" db="EMBL/GenBank/DDBJ databases">
        <title>The pomegranate genome and the genomics of punicalagin biosynthesis.</title>
        <authorList>
            <person name="Xu C."/>
        </authorList>
    </citation>
    <scope>NUCLEOTIDE SEQUENCE [LARGE SCALE GENOMIC DNA]</scope>
    <source>
        <tissue evidence="5">Fresh leaf</tissue>
    </source>
</reference>
<dbReference type="Gene3D" id="3.40.50.300">
    <property type="entry name" value="P-loop containing nucleotide triphosphate hydrolases"/>
    <property type="match status" value="1"/>
</dbReference>
<dbReference type="Proteomes" id="UP000233551">
    <property type="component" value="Unassembled WGS sequence"/>
</dbReference>
<keyword evidence="2 3" id="KW-0808">Transferase</keyword>
<dbReference type="GO" id="GO:0008146">
    <property type="term" value="F:sulfotransferase activity"/>
    <property type="evidence" value="ECO:0007669"/>
    <property type="project" value="InterPro"/>
</dbReference>
<accession>A0A218Y0H3</accession>
<reference evidence="7" key="1">
    <citation type="journal article" date="2017" name="Plant J.">
        <title>The pomegranate (Punica granatum L.) genome and the genomics of punicalagin biosynthesis.</title>
        <authorList>
            <person name="Qin G."/>
            <person name="Xu C."/>
            <person name="Ming R."/>
            <person name="Tang H."/>
            <person name="Guyot R."/>
            <person name="Kramer E.M."/>
            <person name="Hu Y."/>
            <person name="Yi X."/>
            <person name="Qi Y."/>
            <person name="Xu X."/>
            <person name="Gao Z."/>
            <person name="Pan H."/>
            <person name="Jian J."/>
            <person name="Tian Y."/>
            <person name="Yue Z."/>
            <person name="Xu Y."/>
        </authorList>
    </citation>
    <scope>NUCLEOTIDE SEQUENCE [LARGE SCALE GENOMIC DNA]</scope>
    <source>
        <strain evidence="7">cv. Dabenzi</strain>
    </source>
</reference>
<dbReference type="Proteomes" id="UP000197138">
    <property type="component" value="Unassembled WGS sequence"/>
</dbReference>
<evidence type="ECO:0000259" key="4">
    <source>
        <dbReference type="Pfam" id="PF00685"/>
    </source>
</evidence>
<comment type="caution">
    <text evidence="5">The sequence shown here is derived from an EMBL/GenBank/DDBJ whole genome shotgun (WGS) entry which is preliminary data.</text>
</comment>
<evidence type="ECO:0000313" key="6">
    <source>
        <dbReference type="EMBL" id="PKI66549.1"/>
    </source>
</evidence>
<dbReference type="EMBL" id="MTKT01000605">
    <property type="protein sequence ID" value="OWM90052.1"/>
    <property type="molecule type" value="Genomic_DNA"/>
</dbReference>
<evidence type="ECO:0000313" key="5">
    <source>
        <dbReference type="EMBL" id="OWM90052.1"/>
    </source>
</evidence>
<feature type="domain" description="Sulfotransferase" evidence="4">
    <location>
        <begin position="73"/>
        <end position="331"/>
    </location>
</feature>
<dbReference type="OrthoDB" id="205623at2759"/>
<dbReference type="SUPFAM" id="SSF52540">
    <property type="entry name" value="P-loop containing nucleoside triphosphate hydrolases"/>
    <property type="match status" value="1"/>
</dbReference>
<proteinExistence type="inferred from homology"/>
<dbReference type="InterPro" id="IPR000863">
    <property type="entry name" value="Sulfotransferase_dom"/>
</dbReference>
<dbReference type="EC" id="2.8.2.-" evidence="3"/>
<dbReference type="Pfam" id="PF00685">
    <property type="entry name" value="Sulfotransfer_1"/>
    <property type="match status" value="1"/>
</dbReference>
<evidence type="ECO:0000256" key="3">
    <source>
        <dbReference type="RuleBase" id="RU361155"/>
    </source>
</evidence>
<dbReference type="EMBL" id="PGOL01000669">
    <property type="protein sequence ID" value="PKI66549.1"/>
    <property type="molecule type" value="Genomic_DNA"/>
</dbReference>
<protein>
    <recommendedName>
        <fullName evidence="3">Sulfotransferase</fullName>
        <ecNumber evidence="3">2.8.2.-</ecNumber>
    </recommendedName>
</protein>